<accession>A0A3Q9IE16</accession>
<dbReference type="KEGG" id="plut:EI981_17250"/>
<dbReference type="EMBL" id="CP034346">
    <property type="protein sequence ID" value="AZS16007.1"/>
    <property type="molecule type" value="Genomic_DNA"/>
</dbReference>
<dbReference type="OrthoDB" id="9811471at2"/>
<dbReference type="PANTHER" id="PTHR42678">
    <property type="entry name" value="AMIDASE"/>
    <property type="match status" value="1"/>
</dbReference>
<evidence type="ECO:0000313" key="3">
    <source>
        <dbReference type="Proteomes" id="UP000270678"/>
    </source>
</evidence>
<keyword evidence="2" id="KW-0378">Hydrolase</keyword>
<dbReference type="Pfam" id="PF01425">
    <property type="entry name" value="Amidase"/>
    <property type="match status" value="1"/>
</dbReference>
<organism evidence="2 3">
    <name type="scientific">Paenibacillus lutimineralis</name>
    <dbReference type="NCBI Taxonomy" id="2707005"/>
    <lineage>
        <taxon>Bacteria</taxon>
        <taxon>Bacillati</taxon>
        <taxon>Bacillota</taxon>
        <taxon>Bacilli</taxon>
        <taxon>Bacillales</taxon>
        <taxon>Paenibacillaceae</taxon>
        <taxon>Paenibacillus</taxon>
    </lineage>
</organism>
<protein>
    <submittedName>
        <fullName evidence="2">Amidase</fullName>
        <ecNumber evidence="2">3.5.1.4</ecNumber>
    </submittedName>
</protein>
<keyword evidence="3" id="KW-1185">Reference proteome</keyword>
<name>A0A3Q9IE16_9BACL</name>
<dbReference type="NCBIfam" id="NF005300">
    <property type="entry name" value="PRK06828.1"/>
    <property type="match status" value="1"/>
</dbReference>
<dbReference type="PANTHER" id="PTHR42678:SF34">
    <property type="entry name" value="OS04G0183300 PROTEIN"/>
    <property type="match status" value="1"/>
</dbReference>
<dbReference type="InterPro" id="IPR023631">
    <property type="entry name" value="Amidase_dom"/>
</dbReference>
<reference evidence="3" key="1">
    <citation type="submission" date="2018-12" db="EMBL/GenBank/DDBJ databases">
        <title>Complete genome sequence of Paenibacillus sp. MBLB1234.</title>
        <authorList>
            <person name="Nam Y.-D."/>
            <person name="Kang J."/>
            <person name="Chung W.-H."/>
            <person name="Park Y.S."/>
        </authorList>
    </citation>
    <scope>NUCLEOTIDE SEQUENCE [LARGE SCALE GENOMIC DNA]</scope>
    <source>
        <strain evidence="3">MBLB1234</strain>
    </source>
</reference>
<dbReference type="EC" id="3.5.1.4" evidence="2"/>
<evidence type="ECO:0000313" key="2">
    <source>
        <dbReference type="EMBL" id="AZS16007.1"/>
    </source>
</evidence>
<evidence type="ECO:0000259" key="1">
    <source>
        <dbReference type="Pfam" id="PF01425"/>
    </source>
</evidence>
<dbReference type="Proteomes" id="UP000270678">
    <property type="component" value="Chromosome"/>
</dbReference>
<sequence length="493" mass="53749">MSLNLREWIVEVDITKLQTALEEGLVTSEELVAEYIDRIDRYDPRINSVLEINPDAISIARSLDQERLDSGSRGMLHGIPILLKDNIDTGDKMHTSAGSVALAGSVASQDSAVAAKLRSAGAIILGKANMTEWSNFMSSYMPAGYSSRGGLVLNPYNPGELFVSGSSSGPAAAVAANFATAAIGTETAGSIIGPACQHFLVGIKPTVGLVSRAGIIPISASQDTPGPIAKTVKDAAMMLGVLTGADERDQTTKSSEGHAYTDYTSFLDADYLRQARIGVPRHYYMGLDVERRAIMETAIETLKQEGAVIIDPVDIVVEQQNWNNDVICYEFKRDLNHYLAQLPDISQVHSLRDLIEYNEANSEIALRYGQDTLLRAEATVLTEQEYIEKRQQYNHLPNTEGIDYVLERYELDALLLPGDVDGMYIAARLGYPLITVPAGYSQQGIVDTDGDSTKGPFGIVFSGKAFSEPTLIKLAYAFEQATMYRYPPQLSEE</sequence>
<dbReference type="GO" id="GO:0004040">
    <property type="term" value="F:amidase activity"/>
    <property type="evidence" value="ECO:0007669"/>
    <property type="project" value="UniProtKB-EC"/>
</dbReference>
<dbReference type="Gene3D" id="3.90.1300.10">
    <property type="entry name" value="Amidase signature (AS) domain"/>
    <property type="match status" value="1"/>
</dbReference>
<gene>
    <name evidence="2" type="ORF">EI981_17250</name>
</gene>
<dbReference type="RefSeq" id="WP_127000208.1">
    <property type="nucleotide sequence ID" value="NZ_CP034346.1"/>
</dbReference>
<feature type="domain" description="Amidase" evidence="1">
    <location>
        <begin position="30"/>
        <end position="417"/>
    </location>
</feature>
<proteinExistence type="predicted"/>
<dbReference type="AlphaFoldDB" id="A0A3Q9IE16"/>
<dbReference type="SUPFAM" id="SSF75304">
    <property type="entry name" value="Amidase signature (AS) enzymes"/>
    <property type="match status" value="1"/>
</dbReference>
<dbReference type="InterPro" id="IPR036928">
    <property type="entry name" value="AS_sf"/>
</dbReference>